<dbReference type="AlphaFoldDB" id="S7T1R1"/>
<evidence type="ECO:0000313" key="10">
    <source>
        <dbReference type="EMBL" id="EPR30450.1"/>
    </source>
</evidence>
<dbReference type="RefSeq" id="WP_020888286.1">
    <property type="nucleotide sequence ID" value="NZ_ATHI01000032.1"/>
</dbReference>
<dbReference type="InterPro" id="IPR008278">
    <property type="entry name" value="4-PPantetheinyl_Trfase_dom"/>
</dbReference>
<keyword evidence="1 8" id="KW-0444">Lipid biosynthesis</keyword>
<keyword evidence="11" id="KW-1185">Reference proteome</keyword>
<keyword evidence="4 8" id="KW-0276">Fatty acid metabolism</keyword>
<dbReference type="Pfam" id="PF01648">
    <property type="entry name" value="ACPS"/>
    <property type="match status" value="1"/>
</dbReference>
<dbReference type="STRING" id="1121439.dsat_1590"/>
<dbReference type="GO" id="GO:0008897">
    <property type="term" value="F:holo-[acyl-carrier-protein] synthase activity"/>
    <property type="evidence" value="ECO:0007669"/>
    <property type="project" value="UniProtKB-UniRule"/>
</dbReference>
<keyword evidence="2 8" id="KW-0808">Transferase</keyword>
<dbReference type="HAMAP" id="MF_00101">
    <property type="entry name" value="AcpS"/>
    <property type="match status" value="1"/>
</dbReference>
<feature type="domain" description="4'-phosphopantetheinyl transferase" evidence="9">
    <location>
        <begin position="4"/>
        <end position="102"/>
    </location>
</feature>
<dbReference type="GO" id="GO:0005737">
    <property type="term" value="C:cytoplasm"/>
    <property type="evidence" value="ECO:0007669"/>
    <property type="project" value="UniProtKB-SubCell"/>
</dbReference>
<dbReference type="SUPFAM" id="SSF56214">
    <property type="entry name" value="4'-phosphopantetheinyl transferase"/>
    <property type="match status" value="1"/>
</dbReference>
<proteinExistence type="inferred from homology"/>
<reference evidence="10 11" key="1">
    <citation type="journal article" date="2013" name="Genome Announc.">
        <title>Draft genome sequences for three mercury-methylating, sulfate-reducing bacteria.</title>
        <authorList>
            <person name="Brown S.D."/>
            <person name="Hurt R.A.Jr."/>
            <person name="Gilmour C.C."/>
            <person name="Elias D.A."/>
        </authorList>
    </citation>
    <scope>NUCLEOTIDE SEQUENCE [LARGE SCALE GENOMIC DNA]</scope>
    <source>
        <strain evidence="10 11">DSM 16529</strain>
    </source>
</reference>
<evidence type="ECO:0000256" key="6">
    <source>
        <dbReference type="ARBA" id="ARBA00023098"/>
    </source>
</evidence>
<dbReference type="GO" id="GO:0006633">
    <property type="term" value="P:fatty acid biosynthetic process"/>
    <property type="evidence" value="ECO:0007669"/>
    <property type="project" value="UniProtKB-UniRule"/>
</dbReference>
<dbReference type="EC" id="2.7.8.7" evidence="8"/>
<evidence type="ECO:0000256" key="4">
    <source>
        <dbReference type="ARBA" id="ARBA00022832"/>
    </source>
</evidence>
<evidence type="ECO:0000256" key="7">
    <source>
        <dbReference type="ARBA" id="ARBA00023160"/>
    </source>
</evidence>
<dbReference type="NCBIfam" id="TIGR00516">
    <property type="entry name" value="acpS"/>
    <property type="match status" value="1"/>
</dbReference>
<organism evidence="10 11">
    <name type="scientific">Alkalidesulfovibrio alkalitolerans DSM 16529</name>
    <dbReference type="NCBI Taxonomy" id="1121439"/>
    <lineage>
        <taxon>Bacteria</taxon>
        <taxon>Pseudomonadati</taxon>
        <taxon>Thermodesulfobacteriota</taxon>
        <taxon>Desulfovibrionia</taxon>
        <taxon>Desulfovibrionales</taxon>
        <taxon>Desulfovibrionaceae</taxon>
        <taxon>Alkalidesulfovibrio</taxon>
    </lineage>
</organism>
<evidence type="ECO:0000313" key="11">
    <source>
        <dbReference type="Proteomes" id="UP000014975"/>
    </source>
</evidence>
<evidence type="ECO:0000256" key="3">
    <source>
        <dbReference type="ARBA" id="ARBA00022723"/>
    </source>
</evidence>
<dbReference type="Proteomes" id="UP000014975">
    <property type="component" value="Unassembled WGS sequence"/>
</dbReference>
<dbReference type="EMBL" id="ATHI01000032">
    <property type="protein sequence ID" value="EPR30450.1"/>
    <property type="molecule type" value="Genomic_DNA"/>
</dbReference>
<dbReference type="PATRIC" id="fig|1121439.3.peg.2977"/>
<dbReference type="NCBIfam" id="NF011251">
    <property type="entry name" value="PRK14657.1"/>
    <property type="match status" value="1"/>
</dbReference>
<evidence type="ECO:0000256" key="5">
    <source>
        <dbReference type="ARBA" id="ARBA00022842"/>
    </source>
</evidence>
<feature type="binding site" evidence="8">
    <location>
        <position position="8"/>
    </location>
    <ligand>
        <name>Mg(2+)</name>
        <dbReference type="ChEBI" id="CHEBI:18420"/>
    </ligand>
</feature>
<gene>
    <name evidence="8" type="primary">acpS</name>
    <name evidence="10" type="ORF">dsat_1590</name>
</gene>
<dbReference type="OrthoDB" id="517356at2"/>
<dbReference type="Gene3D" id="3.90.470.20">
    <property type="entry name" value="4'-phosphopantetheinyl transferase domain"/>
    <property type="match status" value="1"/>
</dbReference>
<name>S7T1R1_9BACT</name>
<keyword evidence="5 8" id="KW-0460">Magnesium</keyword>
<dbReference type="NCBIfam" id="NF000832">
    <property type="entry name" value="PRK00070.3-2"/>
    <property type="match status" value="1"/>
</dbReference>
<keyword evidence="8" id="KW-0963">Cytoplasm</keyword>
<protein>
    <recommendedName>
        <fullName evidence="8">Holo-[acyl-carrier-protein] synthase</fullName>
        <shortName evidence="8">Holo-ACP synthase</shortName>
        <ecNumber evidence="8">2.7.8.7</ecNumber>
    </recommendedName>
    <alternativeName>
        <fullName evidence="8">4'-phosphopantetheinyl transferase AcpS</fullName>
    </alternativeName>
</protein>
<sequence>MIVGIGIDVVELDRIEKSLARFNERFVARILTEGERRAMPKKNPVPFLAARFAAKEAAAKALGTGFTKGVSLTTLEVVGGERGKPEMVFHGSAAEHAHELGVTRIHVSLTHGRDTAAAVVVLER</sequence>
<accession>S7T1R1</accession>
<evidence type="ECO:0000256" key="2">
    <source>
        <dbReference type="ARBA" id="ARBA00022679"/>
    </source>
</evidence>
<dbReference type="InterPro" id="IPR002582">
    <property type="entry name" value="ACPS"/>
</dbReference>
<evidence type="ECO:0000256" key="8">
    <source>
        <dbReference type="HAMAP-Rule" id="MF_00101"/>
    </source>
</evidence>
<dbReference type="eggNOG" id="COG0736">
    <property type="taxonomic scope" value="Bacteria"/>
</dbReference>
<comment type="cofactor">
    <cofactor evidence="8">
        <name>Mg(2+)</name>
        <dbReference type="ChEBI" id="CHEBI:18420"/>
    </cofactor>
</comment>
<evidence type="ECO:0000256" key="1">
    <source>
        <dbReference type="ARBA" id="ARBA00022516"/>
    </source>
</evidence>
<dbReference type="InterPro" id="IPR004568">
    <property type="entry name" value="Ppantetheine-prot_Trfase_dom"/>
</dbReference>
<comment type="subcellular location">
    <subcellularLocation>
        <location evidence="8">Cytoplasm</location>
    </subcellularLocation>
</comment>
<keyword evidence="6 8" id="KW-0443">Lipid metabolism</keyword>
<dbReference type="InterPro" id="IPR037143">
    <property type="entry name" value="4-PPantetheinyl_Trfase_dom_sf"/>
</dbReference>
<comment type="function">
    <text evidence="8">Transfers the 4'-phosphopantetheine moiety from coenzyme A to a Ser of acyl-carrier-protein.</text>
</comment>
<comment type="similarity">
    <text evidence="8">Belongs to the P-Pant transferase superfamily. AcpS family.</text>
</comment>
<keyword evidence="3 8" id="KW-0479">Metal-binding</keyword>
<feature type="binding site" evidence="8">
    <location>
        <position position="56"/>
    </location>
    <ligand>
        <name>Mg(2+)</name>
        <dbReference type="ChEBI" id="CHEBI:18420"/>
    </ligand>
</feature>
<dbReference type="GO" id="GO:0000287">
    <property type="term" value="F:magnesium ion binding"/>
    <property type="evidence" value="ECO:0007669"/>
    <property type="project" value="UniProtKB-UniRule"/>
</dbReference>
<comment type="catalytic activity">
    <reaction evidence="8">
        <text>apo-[ACP] + CoA = holo-[ACP] + adenosine 3',5'-bisphosphate + H(+)</text>
        <dbReference type="Rhea" id="RHEA:12068"/>
        <dbReference type="Rhea" id="RHEA-COMP:9685"/>
        <dbReference type="Rhea" id="RHEA-COMP:9690"/>
        <dbReference type="ChEBI" id="CHEBI:15378"/>
        <dbReference type="ChEBI" id="CHEBI:29999"/>
        <dbReference type="ChEBI" id="CHEBI:57287"/>
        <dbReference type="ChEBI" id="CHEBI:58343"/>
        <dbReference type="ChEBI" id="CHEBI:64479"/>
        <dbReference type="EC" id="2.7.8.7"/>
    </reaction>
</comment>
<evidence type="ECO:0000259" key="9">
    <source>
        <dbReference type="Pfam" id="PF01648"/>
    </source>
</evidence>
<comment type="caution">
    <text evidence="10">The sequence shown here is derived from an EMBL/GenBank/DDBJ whole genome shotgun (WGS) entry which is preliminary data.</text>
</comment>
<dbReference type="NCBIfam" id="TIGR00556">
    <property type="entry name" value="pantethn_trn"/>
    <property type="match status" value="1"/>
</dbReference>
<keyword evidence="7 8" id="KW-0275">Fatty acid biosynthesis</keyword>